<evidence type="ECO:0000313" key="2">
    <source>
        <dbReference type="EMBL" id="GKT50848.1"/>
    </source>
</evidence>
<accession>A0AA37PEQ9</accession>
<feature type="compositionally biased region" description="Polar residues" evidence="1">
    <location>
        <begin position="1"/>
        <end position="17"/>
    </location>
</feature>
<dbReference type="Proteomes" id="UP001055115">
    <property type="component" value="Unassembled WGS sequence"/>
</dbReference>
<dbReference type="RefSeq" id="XP_049133198.1">
    <property type="nucleotide sequence ID" value="XM_049277241.1"/>
</dbReference>
<gene>
    <name evidence="2" type="ORF">ColSpa_11029</name>
</gene>
<comment type="caution">
    <text evidence="2">The sequence shown here is derived from an EMBL/GenBank/DDBJ whole genome shotgun (WGS) entry which is preliminary data.</text>
</comment>
<proteinExistence type="predicted"/>
<dbReference type="GeneID" id="73331831"/>
<protein>
    <submittedName>
        <fullName evidence="2">Uncharacterized protein</fullName>
    </submittedName>
</protein>
<feature type="compositionally biased region" description="Polar residues" evidence="1">
    <location>
        <begin position="46"/>
        <end position="57"/>
    </location>
</feature>
<feature type="region of interest" description="Disordered" evidence="1">
    <location>
        <begin position="46"/>
        <end position="67"/>
    </location>
</feature>
<dbReference type="AlphaFoldDB" id="A0AA37PEQ9"/>
<feature type="region of interest" description="Disordered" evidence="1">
    <location>
        <begin position="1"/>
        <end position="21"/>
    </location>
</feature>
<evidence type="ECO:0000313" key="3">
    <source>
        <dbReference type="Proteomes" id="UP001055115"/>
    </source>
</evidence>
<keyword evidence="3" id="KW-1185">Reference proteome</keyword>
<dbReference type="EMBL" id="BQXU01000041">
    <property type="protein sequence ID" value="GKT50848.1"/>
    <property type="molecule type" value="Genomic_DNA"/>
</dbReference>
<sequence length="67" mass="7414">MPEQSPSGSEEGTSTHMSEQERKCVVLEFLLGPPNERWLTSWIQTNAQSPLSASIPAQTGRADQRTE</sequence>
<organism evidence="2 3">
    <name type="scientific">Colletotrichum spaethianum</name>
    <dbReference type="NCBI Taxonomy" id="700344"/>
    <lineage>
        <taxon>Eukaryota</taxon>
        <taxon>Fungi</taxon>
        <taxon>Dikarya</taxon>
        <taxon>Ascomycota</taxon>
        <taxon>Pezizomycotina</taxon>
        <taxon>Sordariomycetes</taxon>
        <taxon>Hypocreomycetidae</taxon>
        <taxon>Glomerellales</taxon>
        <taxon>Glomerellaceae</taxon>
        <taxon>Colletotrichum</taxon>
        <taxon>Colletotrichum spaethianum species complex</taxon>
    </lineage>
</organism>
<reference evidence="2 3" key="1">
    <citation type="submission" date="2022-03" db="EMBL/GenBank/DDBJ databases">
        <title>Genome data of Colletotrichum spp.</title>
        <authorList>
            <person name="Utami Y.D."/>
            <person name="Hiruma K."/>
        </authorList>
    </citation>
    <scope>NUCLEOTIDE SEQUENCE [LARGE SCALE GENOMIC DNA]</scope>
    <source>
        <strain evidence="2 3">MAFF 239500</strain>
    </source>
</reference>
<name>A0AA37PEQ9_9PEZI</name>
<evidence type="ECO:0000256" key="1">
    <source>
        <dbReference type="SAM" id="MobiDB-lite"/>
    </source>
</evidence>